<reference evidence="1 2" key="1">
    <citation type="submission" date="2018-11" db="EMBL/GenBank/DDBJ databases">
        <title>Sequencing the genomes of 1000 actinobacteria strains.</title>
        <authorList>
            <person name="Klenk H.-P."/>
        </authorList>
    </citation>
    <scope>NUCLEOTIDE SEQUENCE [LARGE SCALE GENOMIC DNA]</scope>
    <source>
        <strain evidence="1 2">DSM 44254</strain>
    </source>
</reference>
<evidence type="ECO:0000313" key="1">
    <source>
        <dbReference type="EMBL" id="ROO82605.1"/>
    </source>
</evidence>
<gene>
    <name evidence="1" type="ORF">EDD29_0086</name>
</gene>
<organism evidence="1 2">
    <name type="scientific">Actinocorallia herbida</name>
    <dbReference type="NCBI Taxonomy" id="58109"/>
    <lineage>
        <taxon>Bacteria</taxon>
        <taxon>Bacillati</taxon>
        <taxon>Actinomycetota</taxon>
        <taxon>Actinomycetes</taxon>
        <taxon>Streptosporangiales</taxon>
        <taxon>Thermomonosporaceae</taxon>
        <taxon>Actinocorallia</taxon>
    </lineage>
</organism>
<proteinExistence type="predicted"/>
<dbReference type="OrthoDB" id="4281254at2"/>
<protein>
    <submittedName>
        <fullName evidence="1">Uncharacterized protein</fullName>
    </submittedName>
</protein>
<comment type="caution">
    <text evidence="1">The sequence shown here is derived from an EMBL/GenBank/DDBJ whole genome shotgun (WGS) entry which is preliminary data.</text>
</comment>
<name>A0A3N1CN18_9ACTN</name>
<dbReference type="RefSeq" id="WP_123661613.1">
    <property type="nucleotide sequence ID" value="NZ_RJKE01000001.1"/>
</dbReference>
<keyword evidence="2" id="KW-1185">Reference proteome</keyword>
<accession>A0A3N1CN18</accession>
<dbReference type="Proteomes" id="UP000272400">
    <property type="component" value="Unassembled WGS sequence"/>
</dbReference>
<evidence type="ECO:0000313" key="2">
    <source>
        <dbReference type="Proteomes" id="UP000272400"/>
    </source>
</evidence>
<dbReference type="EMBL" id="RJKE01000001">
    <property type="protein sequence ID" value="ROO82605.1"/>
    <property type="molecule type" value="Genomic_DNA"/>
</dbReference>
<sequence>MEDESKDAFREAMIECLDAYETLAHILRRHLPIAIEVPTPSGPEPVWSLREALNALTRTREELLPTMVGLSALYRELLEQAIVAWQQAADVTSLMGEAGPAPWRVMLVDDLLQIVFTLLSAYLDEDPCAGHESDA</sequence>
<dbReference type="AlphaFoldDB" id="A0A3N1CN18"/>